<evidence type="ECO:0000256" key="2">
    <source>
        <dbReference type="ARBA" id="ARBA00022448"/>
    </source>
</evidence>
<reference evidence="4 5" key="1">
    <citation type="submission" date="2016-08" db="EMBL/GenBank/DDBJ databases">
        <title>A Parts List for Fungal Cellulosomes Revealed by Comparative Genomics.</title>
        <authorList>
            <consortium name="DOE Joint Genome Institute"/>
            <person name="Haitjema C.H."/>
            <person name="Gilmore S.P."/>
            <person name="Henske J.K."/>
            <person name="Solomon K.V."/>
            <person name="De Groot R."/>
            <person name="Kuo A."/>
            <person name="Mondo S.J."/>
            <person name="Salamov A.A."/>
            <person name="Labutti K."/>
            <person name="Zhao Z."/>
            <person name="Chiniquy J."/>
            <person name="Barry K."/>
            <person name="Brewer H.M."/>
            <person name="Purvine S.O."/>
            <person name="Wright A.T."/>
            <person name="Boxma B."/>
            <person name="Van Alen T."/>
            <person name="Hackstein J.H."/>
            <person name="Baker S.E."/>
            <person name="Grigoriev I.V."/>
            <person name="O'Malley M.A."/>
        </authorList>
    </citation>
    <scope>NUCLEOTIDE SEQUENCE [LARGE SCALE GENOMIC DNA]</scope>
    <source>
        <strain evidence="4 5">G1</strain>
    </source>
</reference>
<dbReference type="AlphaFoldDB" id="A0A1Y2BZ60"/>
<dbReference type="Proteomes" id="UP000193920">
    <property type="component" value="Unassembled WGS sequence"/>
</dbReference>
<keyword evidence="2" id="KW-0813">Transport</keyword>
<evidence type="ECO:0000313" key="5">
    <source>
        <dbReference type="Proteomes" id="UP000193920"/>
    </source>
</evidence>
<keyword evidence="3" id="KW-0406">Ion transport</keyword>
<comment type="similarity">
    <text evidence="1">Belongs to the V-ATPase D subunit family.</text>
</comment>
<dbReference type="EMBL" id="MCOG01000129">
    <property type="protein sequence ID" value="ORY40058.1"/>
    <property type="molecule type" value="Genomic_DNA"/>
</dbReference>
<dbReference type="InterPro" id="IPR002699">
    <property type="entry name" value="V_ATPase_D"/>
</dbReference>
<keyword evidence="5" id="KW-1185">Reference proteome</keyword>
<evidence type="ECO:0000313" key="4">
    <source>
        <dbReference type="EMBL" id="ORY40058.1"/>
    </source>
</evidence>
<dbReference type="OrthoDB" id="7676488at2759"/>
<protein>
    <submittedName>
        <fullName evidence="4">Vacuolar ATP synthase subunit D</fullName>
    </submittedName>
</protein>
<proteinExistence type="inferred from homology"/>
<organism evidence="4 5">
    <name type="scientific">Neocallimastix californiae</name>
    <dbReference type="NCBI Taxonomy" id="1754190"/>
    <lineage>
        <taxon>Eukaryota</taxon>
        <taxon>Fungi</taxon>
        <taxon>Fungi incertae sedis</taxon>
        <taxon>Chytridiomycota</taxon>
        <taxon>Chytridiomycota incertae sedis</taxon>
        <taxon>Neocallimastigomycetes</taxon>
        <taxon>Neocallimastigales</taxon>
        <taxon>Neocallimastigaceae</taxon>
        <taxon>Neocallimastix</taxon>
    </lineage>
</organism>
<accession>A0A1Y2BZ60</accession>
<dbReference type="GO" id="GO:0046961">
    <property type="term" value="F:proton-transporting ATPase activity, rotational mechanism"/>
    <property type="evidence" value="ECO:0007669"/>
    <property type="project" value="InterPro"/>
</dbReference>
<dbReference type="NCBIfam" id="TIGR00309">
    <property type="entry name" value="V_ATPase_subD"/>
    <property type="match status" value="1"/>
</dbReference>
<dbReference type="PANTHER" id="PTHR11671">
    <property type="entry name" value="V-TYPE ATP SYNTHASE SUBUNIT D"/>
    <property type="match status" value="1"/>
</dbReference>
<evidence type="ECO:0000256" key="1">
    <source>
        <dbReference type="ARBA" id="ARBA00005850"/>
    </source>
</evidence>
<sequence>MSSSNARFNVFPTRMALTNMKAKLKGAQNGHNLLKRKSEALTRRFREIVKKIEDSKRKMGKIMQVASFSLAEVSYATGDISFQVRESVSTAQLRVRAKSENVSGVQLPNFEYYIDGQNAFELTGLGRGGQQVQKCKETYIGAAKVLIELASLQTAFVVLDEVIRLTNRRVNAIEHVTIPKYENTIAYIISELDEQDREEFFRLKMIQKKKNQGKENEENQKIIETGELKPTQNILESIRDEDVIF</sequence>
<dbReference type="Pfam" id="PF01813">
    <property type="entry name" value="ATP-synt_D"/>
    <property type="match status" value="1"/>
</dbReference>
<dbReference type="Gene3D" id="1.10.287.3240">
    <property type="match status" value="1"/>
</dbReference>
<dbReference type="STRING" id="1754190.A0A1Y2BZ60"/>
<gene>
    <name evidence="4" type="ORF">LY90DRAFT_704200</name>
</gene>
<comment type="caution">
    <text evidence="4">The sequence shown here is derived from an EMBL/GenBank/DDBJ whole genome shotgun (WGS) entry which is preliminary data.</text>
</comment>
<evidence type="ECO:0000256" key="3">
    <source>
        <dbReference type="ARBA" id="ARBA00023065"/>
    </source>
</evidence>
<name>A0A1Y2BZ60_9FUNG</name>